<dbReference type="AlphaFoldDB" id="A0A174LMR1"/>
<dbReference type="NCBIfam" id="TIGR00634">
    <property type="entry name" value="recN"/>
    <property type="match status" value="1"/>
</dbReference>
<dbReference type="RefSeq" id="WP_055218237.1">
    <property type="nucleotide sequence ID" value="NZ_CYYV01000016.1"/>
</dbReference>
<evidence type="ECO:0000256" key="4">
    <source>
        <dbReference type="ARBA" id="ARBA00022741"/>
    </source>
</evidence>
<dbReference type="PANTHER" id="PTHR11059">
    <property type="entry name" value="DNA REPAIR PROTEIN RECN"/>
    <property type="match status" value="1"/>
</dbReference>
<dbReference type="GO" id="GO:0005524">
    <property type="term" value="F:ATP binding"/>
    <property type="evidence" value="ECO:0007669"/>
    <property type="project" value="UniProtKB-KW"/>
</dbReference>
<dbReference type="InterPro" id="IPR027417">
    <property type="entry name" value="P-loop_NTPase"/>
</dbReference>
<sequence>MLTNLHVKNLALIDEAEVEFGPGLNILTGETGAGKSILIGSINAALGKKISREMIRTGETSALVELVFETENPHVLELLKEMDLEAEEGQVIISRKITGSRSVCRINGEACNISQVKALASLLLDIHGQHEHQSLLYPDRQIAILDAFAGTEAATAKGEVRALYQEWKNVRKELSAYELDEEARKREAAFLTFEINEIDQAELKEGEDEALETAYRKMGHAKKIAESLQTVYAITGYGAENSAGEQVGRAIRELQQAAVYDDALSGPSQTLSDIDGLLNDFNREISAYLSELTFSEEEYYETEKRLDEINRLKAKYGKTMEEITAYREEQQKKLEKLENFESCRAALQEQLQKTEQKLDAAAHNLSKIRRNYAKRLETQIIEGLRDLNFLHVAFEISFEKTKSYTENGTDAVEFLISTNPGEAIRPLAKVVSGGELSRIMLAIKTILADRDETETLIFDEIDTGISGRTAQKVSEKMAQIGQRHQVICITHLPQIAAMADSHFEIEKNVEENETVTSIHPLSEEDSVRELARMLGGAKITDSVLANASEMKELAQVQKSARLK</sequence>
<evidence type="ECO:0000313" key="11">
    <source>
        <dbReference type="EMBL" id="CUO80410.1"/>
    </source>
</evidence>
<keyword evidence="4" id="KW-0547">Nucleotide-binding</keyword>
<dbReference type="PIRSF" id="PIRSF003128">
    <property type="entry name" value="RecN"/>
    <property type="match status" value="1"/>
</dbReference>
<evidence type="ECO:0000256" key="3">
    <source>
        <dbReference type="ARBA" id="ARBA00021315"/>
    </source>
</evidence>
<reference evidence="11 12" key="1">
    <citation type="submission" date="2015-09" db="EMBL/GenBank/DDBJ databases">
        <authorList>
            <consortium name="Pathogen Informatics"/>
        </authorList>
    </citation>
    <scope>NUCLEOTIDE SEQUENCE [LARGE SCALE GENOMIC DNA]</scope>
    <source>
        <strain evidence="11 12">2789STDY5608849</strain>
    </source>
</reference>
<keyword evidence="7 9" id="KW-0234">DNA repair</keyword>
<dbReference type="GO" id="GO:0006310">
    <property type="term" value="P:DNA recombination"/>
    <property type="evidence" value="ECO:0007669"/>
    <property type="project" value="InterPro"/>
</dbReference>
<dbReference type="STRING" id="1150298.ERS852406_02877"/>
<dbReference type="Gene3D" id="3.40.50.300">
    <property type="entry name" value="P-loop containing nucleotide triphosphate hydrolases"/>
    <property type="match status" value="2"/>
</dbReference>
<dbReference type="Pfam" id="PF02463">
    <property type="entry name" value="SMC_N"/>
    <property type="match status" value="1"/>
</dbReference>
<comment type="similarity">
    <text evidence="2 9">Belongs to the RecN family.</text>
</comment>
<evidence type="ECO:0000256" key="8">
    <source>
        <dbReference type="ARBA" id="ARBA00033408"/>
    </source>
</evidence>
<evidence type="ECO:0000256" key="9">
    <source>
        <dbReference type="PIRNR" id="PIRNR003128"/>
    </source>
</evidence>
<comment type="function">
    <text evidence="1 9">May be involved in recombinational repair of damaged DNA.</text>
</comment>
<dbReference type="FunFam" id="3.40.50.300:FF:000356">
    <property type="entry name" value="DNA repair protein RecN"/>
    <property type="match status" value="1"/>
</dbReference>
<dbReference type="Proteomes" id="UP000095706">
    <property type="component" value="Unassembled WGS sequence"/>
</dbReference>
<organism evidence="11 12">
    <name type="scientific">Fusicatenibacter saccharivorans</name>
    <dbReference type="NCBI Taxonomy" id="1150298"/>
    <lineage>
        <taxon>Bacteria</taxon>
        <taxon>Bacillati</taxon>
        <taxon>Bacillota</taxon>
        <taxon>Clostridia</taxon>
        <taxon>Lachnospirales</taxon>
        <taxon>Lachnospiraceae</taxon>
        <taxon>Fusicatenibacter</taxon>
    </lineage>
</organism>
<evidence type="ECO:0000256" key="7">
    <source>
        <dbReference type="ARBA" id="ARBA00023204"/>
    </source>
</evidence>
<evidence type="ECO:0000256" key="6">
    <source>
        <dbReference type="ARBA" id="ARBA00022840"/>
    </source>
</evidence>
<dbReference type="CDD" id="cd03241">
    <property type="entry name" value="ABC_RecN"/>
    <property type="match status" value="2"/>
</dbReference>
<proteinExistence type="inferred from homology"/>
<name>A0A174LMR1_9FIRM</name>
<protein>
    <recommendedName>
        <fullName evidence="3 9">DNA repair protein RecN</fullName>
    </recommendedName>
    <alternativeName>
        <fullName evidence="8 9">Recombination protein N</fullName>
    </alternativeName>
</protein>
<dbReference type="GO" id="GO:0006281">
    <property type="term" value="P:DNA repair"/>
    <property type="evidence" value="ECO:0007669"/>
    <property type="project" value="UniProtKB-KW"/>
</dbReference>
<dbReference type="GO" id="GO:0043590">
    <property type="term" value="C:bacterial nucleoid"/>
    <property type="evidence" value="ECO:0007669"/>
    <property type="project" value="TreeGrafter"/>
</dbReference>
<dbReference type="OrthoDB" id="9806954at2"/>
<dbReference type="PANTHER" id="PTHR11059:SF0">
    <property type="entry name" value="DNA REPAIR PROTEIN RECN"/>
    <property type="match status" value="1"/>
</dbReference>
<evidence type="ECO:0000256" key="2">
    <source>
        <dbReference type="ARBA" id="ARBA00009441"/>
    </source>
</evidence>
<evidence type="ECO:0000259" key="10">
    <source>
        <dbReference type="Pfam" id="PF02463"/>
    </source>
</evidence>
<dbReference type="FunFam" id="3.40.50.300:FF:000319">
    <property type="entry name" value="DNA repair protein RecN"/>
    <property type="match status" value="1"/>
</dbReference>
<accession>A0A174LMR1</accession>
<dbReference type="InterPro" id="IPR004604">
    <property type="entry name" value="DNA_recomb/repair_RecN"/>
</dbReference>
<dbReference type="InterPro" id="IPR003395">
    <property type="entry name" value="RecF/RecN/SMC_N"/>
</dbReference>
<evidence type="ECO:0000256" key="5">
    <source>
        <dbReference type="ARBA" id="ARBA00022763"/>
    </source>
</evidence>
<dbReference type="SUPFAM" id="SSF52540">
    <property type="entry name" value="P-loop containing nucleoside triphosphate hydrolases"/>
    <property type="match status" value="2"/>
</dbReference>
<dbReference type="GO" id="GO:0009432">
    <property type="term" value="P:SOS response"/>
    <property type="evidence" value="ECO:0007669"/>
    <property type="project" value="TreeGrafter"/>
</dbReference>
<gene>
    <name evidence="11" type="primary">recN</name>
    <name evidence="11" type="ORF">ERS852406_02877</name>
</gene>
<keyword evidence="6" id="KW-0067">ATP-binding</keyword>
<evidence type="ECO:0000256" key="1">
    <source>
        <dbReference type="ARBA" id="ARBA00003618"/>
    </source>
</evidence>
<dbReference type="EMBL" id="CYYV01000016">
    <property type="protein sequence ID" value="CUO80410.1"/>
    <property type="molecule type" value="Genomic_DNA"/>
</dbReference>
<feature type="domain" description="RecF/RecN/SMC N-terminal" evidence="10">
    <location>
        <begin position="2"/>
        <end position="507"/>
    </location>
</feature>
<evidence type="ECO:0000313" key="12">
    <source>
        <dbReference type="Proteomes" id="UP000095706"/>
    </source>
</evidence>
<keyword evidence="5 9" id="KW-0227">DNA damage</keyword>